<dbReference type="PANTHER" id="PTHR13504:SF33">
    <property type="entry name" value="FIC FAMILY PROTEIN"/>
    <property type="match status" value="1"/>
</dbReference>
<evidence type="ECO:0000313" key="2">
    <source>
        <dbReference type="EMBL" id="BDX03477.1"/>
    </source>
</evidence>
<proteinExistence type="predicted"/>
<evidence type="ECO:0000259" key="1">
    <source>
        <dbReference type="PROSITE" id="PS51459"/>
    </source>
</evidence>
<dbReference type="InterPro" id="IPR036597">
    <property type="entry name" value="Fido-like_dom_sf"/>
</dbReference>
<dbReference type="SUPFAM" id="SSF140931">
    <property type="entry name" value="Fic-like"/>
    <property type="match status" value="1"/>
</dbReference>
<dbReference type="Pfam" id="PF02661">
    <property type="entry name" value="Fic"/>
    <property type="match status" value="1"/>
</dbReference>
<reference evidence="2 3" key="1">
    <citation type="submission" date="2023-01" db="EMBL/GenBank/DDBJ databases">
        <title>Complete genome sequence of Marinomonas pontica strain 200518_36.</title>
        <authorList>
            <person name="Ueki S."/>
            <person name="Gajardo G."/>
            <person name="Maruyama F."/>
        </authorList>
    </citation>
    <scope>NUCLEOTIDE SEQUENCE [LARGE SCALE GENOMIC DNA]</scope>
    <source>
        <strain evidence="2 3">200518_36</strain>
    </source>
</reference>
<feature type="domain" description="Fido" evidence="1">
    <location>
        <begin position="1"/>
        <end position="71"/>
    </location>
</feature>
<gene>
    <name evidence="2" type="ORF">MACH16_22250</name>
</gene>
<sequence>MVCRTLTIDRPTVHFESLPREVLDTELDHFIRWFNDSKKEASLDPLLRAAITQIWFVTLHTLNDGNGRITR</sequence>
<name>A0ABN6WNP5_9GAMM</name>
<dbReference type="PROSITE" id="PS51459">
    <property type="entry name" value="FIDO"/>
    <property type="match status" value="1"/>
</dbReference>
<organism evidence="2 3">
    <name type="scientific">Marinomonas pontica</name>
    <dbReference type="NCBI Taxonomy" id="264739"/>
    <lineage>
        <taxon>Bacteria</taxon>
        <taxon>Pseudomonadati</taxon>
        <taxon>Pseudomonadota</taxon>
        <taxon>Gammaproteobacteria</taxon>
        <taxon>Oceanospirillales</taxon>
        <taxon>Oceanospirillaceae</taxon>
        <taxon>Marinomonas</taxon>
    </lineage>
</organism>
<dbReference type="PANTHER" id="PTHR13504">
    <property type="entry name" value="FIDO DOMAIN-CONTAINING PROTEIN DDB_G0283145"/>
    <property type="match status" value="1"/>
</dbReference>
<protein>
    <recommendedName>
        <fullName evidence="1">Fido domain-containing protein</fullName>
    </recommendedName>
</protein>
<dbReference type="Proteomes" id="UP001307608">
    <property type="component" value="Chromosome"/>
</dbReference>
<accession>A0ABN6WNP5</accession>
<dbReference type="InterPro" id="IPR003812">
    <property type="entry name" value="Fido"/>
</dbReference>
<dbReference type="EMBL" id="AP027271">
    <property type="protein sequence ID" value="BDX03477.1"/>
    <property type="molecule type" value="Genomic_DNA"/>
</dbReference>
<dbReference type="Gene3D" id="1.10.3290.10">
    <property type="entry name" value="Fido-like domain"/>
    <property type="match status" value="1"/>
</dbReference>
<evidence type="ECO:0000313" key="3">
    <source>
        <dbReference type="Proteomes" id="UP001307608"/>
    </source>
</evidence>
<dbReference type="InterPro" id="IPR040198">
    <property type="entry name" value="Fido_containing"/>
</dbReference>
<keyword evidence="3" id="KW-1185">Reference proteome</keyword>